<dbReference type="EMBL" id="FOHT01000001">
    <property type="protein sequence ID" value="SES65297.1"/>
    <property type="molecule type" value="Genomic_DNA"/>
</dbReference>
<proteinExistence type="predicted"/>
<evidence type="ECO:0000313" key="5">
    <source>
        <dbReference type="Proteomes" id="UP000181981"/>
    </source>
</evidence>
<dbReference type="OrthoDB" id="9816081at2"/>
<dbReference type="InterPro" id="IPR015943">
    <property type="entry name" value="WD40/YVTN_repeat-like_dom_sf"/>
</dbReference>
<dbReference type="InterPro" id="IPR018391">
    <property type="entry name" value="PQQ_b-propeller_rpt"/>
</dbReference>
<dbReference type="Pfam" id="PF00149">
    <property type="entry name" value="Metallophos"/>
    <property type="match status" value="1"/>
</dbReference>
<dbReference type="AlphaFoldDB" id="A0A1H9YA75"/>
<dbReference type="SUPFAM" id="SSF50998">
    <property type="entry name" value="Quinoprotein alcohol dehydrogenase-like"/>
    <property type="match status" value="2"/>
</dbReference>
<evidence type="ECO:0000313" key="4">
    <source>
        <dbReference type="EMBL" id="SES65297.1"/>
    </source>
</evidence>
<dbReference type="InterPro" id="IPR004843">
    <property type="entry name" value="Calcineurin-like_PHP"/>
</dbReference>
<evidence type="ECO:0000259" key="2">
    <source>
        <dbReference type="Pfam" id="PF00149"/>
    </source>
</evidence>
<keyword evidence="1" id="KW-0732">Signal</keyword>
<feature type="signal peptide" evidence="1">
    <location>
        <begin position="1"/>
        <end position="21"/>
    </location>
</feature>
<dbReference type="InterPro" id="IPR002372">
    <property type="entry name" value="PQQ_rpt_dom"/>
</dbReference>
<dbReference type="InterPro" id="IPR011047">
    <property type="entry name" value="Quinoprotein_ADH-like_sf"/>
</dbReference>
<organism evidence="4 5">
    <name type="scientific">Draconibacterium orientale</name>
    <dbReference type="NCBI Taxonomy" id="1168034"/>
    <lineage>
        <taxon>Bacteria</taxon>
        <taxon>Pseudomonadati</taxon>
        <taxon>Bacteroidota</taxon>
        <taxon>Bacteroidia</taxon>
        <taxon>Marinilabiliales</taxon>
        <taxon>Prolixibacteraceae</taxon>
        <taxon>Draconibacterium</taxon>
    </lineage>
</organism>
<sequence length="614" mass="68708">MMKKTLFLASLFLFLVPFARAQQVCFAHITDTHVGGSTGAEDLVRTVKDINSQANINFVILSGDVTEFGSDEELREAKSILSELNKPWYVVPGNHDSKWSESGNNSFVRVFGCEEFSFEAGGYLFIGTASGPNMRMAPGLVPHEQIVYLDSVLHNMKDPEQPIIFVNHYPLDNSLSNWYKIIDLLKTRNIQADLLGHGHRNILFDFEGIPGVMGRSNLRAKEEIGGYNIVTIKQDTMYYAERTTGVKTHEEWCKIPLQNHHFTEKENDYPRPDYSVNQNYPEITKVWEVQDVSDIGTGLASKNGITVYGNAAGAIVALNENTGEYIWQFQTNGKIYSTPAIAKNKVVCASTDNNIYCLNLKTGEKEWSFSTDKSIVASPGIYKNSVYIGSSEGIFRSINLNSGQLNWAFSDVKNFVESKPLVYQGTVYFGSWGNTFYALNAKTGKLEWKREKYSNRMLSPAAVWPVAANGKIFIVAPDRYMTALDAKTGEEIWHSKEYSCRESIGISNDGELVYIKNMTEGNVDAFYTSADEQKLAWECKAELGYEIAPSPITESGNLIFVPTTEGIVCAINKTSHQVAWRYKLSNALVNHILPVNNDRIIVSLLDGKVVCLQY</sequence>
<dbReference type="Proteomes" id="UP000181981">
    <property type="component" value="Unassembled WGS sequence"/>
</dbReference>
<dbReference type="Pfam" id="PF13360">
    <property type="entry name" value="PQQ_2"/>
    <property type="match status" value="1"/>
</dbReference>
<dbReference type="Gene3D" id="2.130.10.10">
    <property type="entry name" value="YVTN repeat-like/Quinoprotein amine dehydrogenase"/>
    <property type="match status" value="1"/>
</dbReference>
<dbReference type="InterPro" id="IPR029052">
    <property type="entry name" value="Metallo-depent_PP-like"/>
</dbReference>
<dbReference type="PANTHER" id="PTHR34512:SF30">
    <property type="entry name" value="OUTER MEMBRANE PROTEIN ASSEMBLY FACTOR BAMB"/>
    <property type="match status" value="1"/>
</dbReference>
<dbReference type="SUPFAM" id="SSF56300">
    <property type="entry name" value="Metallo-dependent phosphatases"/>
    <property type="match status" value="1"/>
</dbReference>
<feature type="chain" id="PRO_5010307659" evidence="1">
    <location>
        <begin position="22"/>
        <end position="614"/>
    </location>
</feature>
<evidence type="ECO:0000259" key="3">
    <source>
        <dbReference type="Pfam" id="PF13360"/>
    </source>
</evidence>
<dbReference type="Gene3D" id="3.60.21.10">
    <property type="match status" value="1"/>
</dbReference>
<reference evidence="4 5" key="1">
    <citation type="submission" date="2016-10" db="EMBL/GenBank/DDBJ databases">
        <authorList>
            <person name="de Groot N.N."/>
        </authorList>
    </citation>
    <scope>NUCLEOTIDE SEQUENCE [LARGE SCALE GENOMIC DNA]</scope>
    <source>
        <strain evidence="4 5">DSM 25947</strain>
    </source>
</reference>
<evidence type="ECO:0000256" key="1">
    <source>
        <dbReference type="SAM" id="SignalP"/>
    </source>
</evidence>
<dbReference type="PANTHER" id="PTHR34512">
    <property type="entry name" value="CELL SURFACE PROTEIN"/>
    <property type="match status" value="1"/>
</dbReference>
<accession>A0A1H9YA75</accession>
<dbReference type="GO" id="GO:0016787">
    <property type="term" value="F:hydrolase activity"/>
    <property type="evidence" value="ECO:0007669"/>
    <property type="project" value="InterPro"/>
</dbReference>
<gene>
    <name evidence="4" type="ORF">SAMN05444285_10186</name>
</gene>
<name>A0A1H9YA75_9BACT</name>
<protein>
    <submittedName>
        <fullName evidence="4">Outer membrane protein assembly factor BamB, contains PQQ-like beta-propeller repeat</fullName>
    </submittedName>
</protein>
<dbReference type="SMART" id="SM00564">
    <property type="entry name" value="PQQ"/>
    <property type="match status" value="6"/>
</dbReference>
<feature type="domain" description="Calcineurin-like phosphoesterase" evidence="2">
    <location>
        <begin position="26"/>
        <end position="200"/>
    </location>
</feature>
<feature type="domain" description="Pyrrolo-quinoline quinone repeat" evidence="3">
    <location>
        <begin position="285"/>
        <end position="407"/>
    </location>
</feature>